<dbReference type="InterPro" id="IPR012902">
    <property type="entry name" value="N_methyl_site"/>
</dbReference>
<dbReference type="SUPFAM" id="SSF54523">
    <property type="entry name" value="Pili subunits"/>
    <property type="match status" value="1"/>
</dbReference>
<feature type="region of interest" description="Disordered" evidence="1">
    <location>
        <begin position="76"/>
        <end position="98"/>
    </location>
</feature>
<feature type="transmembrane region" description="Helical" evidence="2">
    <location>
        <begin position="12"/>
        <end position="32"/>
    </location>
</feature>
<dbReference type="OrthoDB" id="120207at2"/>
<gene>
    <name evidence="3" type="ORF">SBA1_800007</name>
</gene>
<dbReference type="PROSITE" id="PS00409">
    <property type="entry name" value="PROKAR_NTER_METHYL"/>
    <property type="match status" value="1"/>
</dbReference>
<dbReference type="NCBIfam" id="TIGR02532">
    <property type="entry name" value="IV_pilin_GFxxxE"/>
    <property type="match status" value="1"/>
</dbReference>
<keyword evidence="2" id="KW-0472">Membrane</keyword>
<name>A0A2U3L841_9BACT</name>
<proteinExistence type="predicted"/>
<dbReference type="Gene3D" id="3.30.700.10">
    <property type="entry name" value="Glycoprotein, Type 4 Pilin"/>
    <property type="match status" value="1"/>
</dbReference>
<evidence type="ECO:0000256" key="1">
    <source>
        <dbReference type="SAM" id="MobiDB-lite"/>
    </source>
</evidence>
<evidence type="ECO:0000313" key="4">
    <source>
        <dbReference type="Proteomes" id="UP000238701"/>
    </source>
</evidence>
<dbReference type="AlphaFoldDB" id="A0A2U3L841"/>
<accession>A0A2U3L841</accession>
<dbReference type="InterPro" id="IPR045584">
    <property type="entry name" value="Pilin-like"/>
</dbReference>
<reference evidence="4" key="1">
    <citation type="submission" date="2018-02" db="EMBL/GenBank/DDBJ databases">
        <authorList>
            <person name="Hausmann B."/>
        </authorList>
    </citation>
    <scope>NUCLEOTIDE SEQUENCE [LARGE SCALE GENOMIC DNA]</scope>
    <source>
        <strain evidence="4">Peat soil MAG SbA1</strain>
    </source>
</reference>
<protein>
    <submittedName>
        <fullName evidence="3">Pilin, type IV, putative</fullName>
    </submittedName>
</protein>
<evidence type="ECO:0000256" key="2">
    <source>
        <dbReference type="SAM" id="Phobius"/>
    </source>
</evidence>
<organism evidence="3 4">
    <name type="scientific">Candidatus Sulfotelmatobacter kueseliae</name>
    <dbReference type="NCBI Taxonomy" id="2042962"/>
    <lineage>
        <taxon>Bacteria</taxon>
        <taxon>Pseudomonadati</taxon>
        <taxon>Acidobacteriota</taxon>
        <taxon>Terriglobia</taxon>
        <taxon>Terriglobales</taxon>
        <taxon>Candidatus Korobacteraceae</taxon>
        <taxon>Candidatus Sulfotelmatobacter</taxon>
    </lineage>
</organism>
<sequence>MGRQRGFSLIELLIVVAIILIIAAIAIPNLLWAREAANEWSAVASIRTINTAEITSTACLIDSVLSGGKKSGYNFSEAPGTVATPRPPITPPRFRSPRIRPVPVASARLKTR</sequence>
<evidence type="ECO:0000313" key="3">
    <source>
        <dbReference type="EMBL" id="SPF48083.1"/>
    </source>
</evidence>
<dbReference type="EMBL" id="OMOD01000178">
    <property type="protein sequence ID" value="SPF48083.1"/>
    <property type="molecule type" value="Genomic_DNA"/>
</dbReference>
<dbReference type="Proteomes" id="UP000238701">
    <property type="component" value="Unassembled WGS sequence"/>
</dbReference>
<keyword evidence="2" id="KW-1133">Transmembrane helix</keyword>
<keyword evidence="2" id="KW-0812">Transmembrane</keyword>
<dbReference type="Pfam" id="PF07963">
    <property type="entry name" value="N_methyl"/>
    <property type="match status" value="1"/>
</dbReference>